<protein>
    <submittedName>
        <fullName evidence="3">Uncharacterized protein</fullName>
    </submittedName>
</protein>
<feature type="transmembrane region" description="Helical" evidence="1">
    <location>
        <begin position="12"/>
        <end position="31"/>
    </location>
</feature>
<dbReference type="EMBL" id="ABCK01000043">
    <property type="protein sequence ID" value="EDM24895.1"/>
    <property type="molecule type" value="Genomic_DNA"/>
</dbReference>
<evidence type="ECO:0000313" key="2">
    <source>
        <dbReference type="EMBL" id="EDM24895.1"/>
    </source>
</evidence>
<dbReference type="Proteomes" id="UP000004947">
    <property type="component" value="Unassembled WGS sequence"/>
</dbReference>
<accession>A6DM71</accession>
<keyword evidence="1" id="KW-0472">Membrane</keyword>
<organism evidence="3 4">
    <name type="scientific">Lentisphaera araneosa HTCC2155</name>
    <dbReference type="NCBI Taxonomy" id="313628"/>
    <lineage>
        <taxon>Bacteria</taxon>
        <taxon>Pseudomonadati</taxon>
        <taxon>Lentisphaerota</taxon>
        <taxon>Lentisphaeria</taxon>
        <taxon>Lentisphaerales</taxon>
        <taxon>Lentisphaeraceae</taxon>
        <taxon>Lentisphaera</taxon>
    </lineage>
</organism>
<gene>
    <name evidence="2" type="ORF">LNTAR_04166</name>
    <name evidence="3" type="ORF">LNTAR_21685</name>
</gene>
<evidence type="ECO:0000313" key="4">
    <source>
        <dbReference type="Proteomes" id="UP000004947"/>
    </source>
</evidence>
<dbReference type="EMBL" id="ABCK01000010">
    <property type="protein sequence ID" value="EDM27369.1"/>
    <property type="molecule type" value="Genomic_DNA"/>
</dbReference>
<reference evidence="3 4" key="2">
    <citation type="journal article" date="2010" name="J. Bacteriol.">
        <title>Genome sequence of Lentisphaera araneosa HTCC2155T, the type species of the order Lentisphaerales in the phylum Lentisphaerae.</title>
        <authorList>
            <person name="Thrash J.C."/>
            <person name="Cho J.C."/>
            <person name="Vergin K.L."/>
            <person name="Morris R.M."/>
            <person name="Giovannoni S.J."/>
        </authorList>
    </citation>
    <scope>NUCLEOTIDE SEQUENCE [LARGE SCALE GENOMIC DNA]</scope>
    <source>
        <strain evidence="3 4">HTCC2155</strain>
    </source>
</reference>
<proteinExistence type="predicted"/>
<dbReference type="AlphaFoldDB" id="A6DM71"/>
<feature type="transmembrane region" description="Helical" evidence="1">
    <location>
        <begin position="37"/>
        <end position="55"/>
    </location>
</feature>
<evidence type="ECO:0000256" key="1">
    <source>
        <dbReference type="SAM" id="Phobius"/>
    </source>
</evidence>
<keyword evidence="1" id="KW-1133">Transmembrane helix</keyword>
<sequence length="137" mass="15879">MIKNEYSTRTPFILMIGLIFFWGAVAVFHYGTSNSKIYVIIFLIVLSTICLYKFIVPWKAHGHISTNEITWSDGKKLEQILKNEIKDITFSLRGESSEMIIRTTGKRVTINEPFCYFGDLNKAIKFLKENGYKIIEK</sequence>
<comment type="caution">
    <text evidence="3">The sequence shown here is derived from an EMBL/GenBank/DDBJ whole genome shotgun (WGS) entry which is preliminary data.</text>
</comment>
<name>A6DM71_9BACT</name>
<dbReference type="RefSeq" id="WP_007278972.1">
    <property type="nucleotide sequence ID" value="NZ_ABCK01000010.1"/>
</dbReference>
<evidence type="ECO:0000313" key="3">
    <source>
        <dbReference type="EMBL" id="EDM27369.1"/>
    </source>
</evidence>
<reference evidence="3" key="1">
    <citation type="submission" date="2007-06" db="EMBL/GenBank/DDBJ databases">
        <authorList>
            <person name="Giovannoni S."/>
            <person name="Cho J.-C."/>
            <person name="Ferriera S."/>
            <person name="Johnson J."/>
            <person name="Kravitz S."/>
            <person name="Beeson K."/>
            <person name="Sutton G."/>
            <person name="Rogers Y.-H."/>
            <person name="Friedman R."/>
            <person name="Frazier M."/>
            <person name="Venter J.C."/>
        </authorList>
    </citation>
    <scope>NUCLEOTIDE SEQUENCE</scope>
    <source>
        <strain evidence="3">HTCC2155</strain>
    </source>
</reference>
<keyword evidence="4" id="KW-1185">Reference proteome</keyword>
<keyword evidence="1" id="KW-0812">Transmembrane</keyword>
<dbReference type="STRING" id="313628.LNTAR_04166"/>